<name>E4Y7M5_OIKDI</name>
<evidence type="ECO:0000259" key="11">
    <source>
        <dbReference type="Pfam" id="PF07885"/>
    </source>
</evidence>
<dbReference type="GO" id="GO:0005886">
    <property type="term" value="C:plasma membrane"/>
    <property type="evidence" value="ECO:0007669"/>
    <property type="project" value="TreeGrafter"/>
</dbReference>
<dbReference type="AlphaFoldDB" id="E4Y7M5"/>
<comment type="similarity">
    <text evidence="8">Belongs to the two pore domain potassium channel (TC 1.A.1.8) family.</text>
</comment>
<sequence>MIVKNRSSSKSSVYSDEKENQEEFLKLKEDLDDEDRDKLKEKEETEPKWMNGRIRNLSKADLNLAIKFFNQLEVLIKMLIVYLVYLCIGALAFSHMESDAENKRCQKATDNVALSKNDFTTKYFYIFGLNLKFCRGIDEYVEAQSEEYLETNQKIMSFFYKWRISNCSRELEAPIWDAVQKETPEFINQYVKVWKKVSELKLAEDFDHEILIVSGKTMRKVIQRTAQFGINNFLALKTDCTDNWSFHSSFFFAGTVATTIGYGSITPKTDEGKAFCIVFTIIGIPFFAFMVNRISDLIMELLKFLKRTLNFGKLVLHLTYIGGGFFALILVPAKIFMSIEGWSALEAVYFIIVSLTTIGFGDYSPRMDPPIELAYSKRNETACLFELINPIPSRNLNNQTGLTVSCDKDKWSDALQNSYNIYRVAVFLWILIGLSWIGGVSAKIAHDKNLVHRCLGKMLYTVEI</sequence>
<evidence type="ECO:0000256" key="9">
    <source>
        <dbReference type="SAM" id="MobiDB-lite"/>
    </source>
</evidence>
<dbReference type="PANTHER" id="PTHR11003:SF334">
    <property type="entry name" value="FI03418P"/>
    <property type="match status" value="1"/>
</dbReference>
<dbReference type="GO" id="GO:0015271">
    <property type="term" value="F:outward rectifier potassium channel activity"/>
    <property type="evidence" value="ECO:0007669"/>
    <property type="project" value="TreeGrafter"/>
</dbReference>
<feature type="compositionally biased region" description="Basic and acidic residues" evidence="9">
    <location>
        <begin position="15"/>
        <end position="29"/>
    </location>
</feature>
<dbReference type="Proteomes" id="UP000011014">
    <property type="component" value="Unassembled WGS sequence"/>
</dbReference>
<dbReference type="InterPro" id="IPR003280">
    <property type="entry name" value="2pore_dom_K_chnl"/>
</dbReference>
<dbReference type="GO" id="GO:0030322">
    <property type="term" value="P:stabilization of membrane potential"/>
    <property type="evidence" value="ECO:0007669"/>
    <property type="project" value="TreeGrafter"/>
</dbReference>
<reference evidence="12" key="1">
    <citation type="journal article" date="2010" name="Science">
        <title>Plasticity of animal genome architecture unmasked by rapid evolution of a pelagic tunicate.</title>
        <authorList>
            <person name="Denoeud F."/>
            <person name="Henriet S."/>
            <person name="Mungpakdee S."/>
            <person name="Aury J.M."/>
            <person name="Da Silva C."/>
            <person name="Brinkmann H."/>
            <person name="Mikhaleva J."/>
            <person name="Olsen L.C."/>
            <person name="Jubin C."/>
            <person name="Canestro C."/>
            <person name="Bouquet J.M."/>
            <person name="Danks G."/>
            <person name="Poulain J."/>
            <person name="Campsteijn C."/>
            <person name="Adamski M."/>
            <person name="Cross I."/>
            <person name="Yadetie F."/>
            <person name="Muffato M."/>
            <person name="Louis A."/>
            <person name="Butcher S."/>
            <person name="Tsagkogeorga G."/>
            <person name="Konrad A."/>
            <person name="Singh S."/>
            <person name="Jensen M.F."/>
            <person name="Cong E.H."/>
            <person name="Eikeseth-Otteraa H."/>
            <person name="Noel B."/>
            <person name="Anthouard V."/>
            <person name="Porcel B.M."/>
            <person name="Kachouri-Lafond R."/>
            <person name="Nishino A."/>
            <person name="Ugolini M."/>
            <person name="Chourrout P."/>
            <person name="Nishida H."/>
            <person name="Aasland R."/>
            <person name="Huzurbazar S."/>
            <person name="Westhof E."/>
            <person name="Delsuc F."/>
            <person name="Lehrach H."/>
            <person name="Reinhardt R."/>
            <person name="Weissenbach J."/>
            <person name="Roy S.W."/>
            <person name="Artiguenave F."/>
            <person name="Postlethwait J.H."/>
            <person name="Manak J.R."/>
            <person name="Thompson E.M."/>
            <person name="Jaillon O."/>
            <person name="Du Pasquier L."/>
            <person name="Boudinot P."/>
            <person name="Liberles D.A."/>
            <person name="Volff J.N."/>
            <person name="Philippe H."/>
            <person name="Lenhard B."/>
            <person name="Roest Crollius H."/>
            <person name="Wincker P."/>
            <person name="Chourrout D."/>
        </authorList>
    </citation>
    <scope>NUCLEOTIDE SEQUENCE [LARGE SCALE GENOMIC DNA]</scope>
</reference>
<evidence type="ECO:0000256" key="1">
    <source>
        <dbReference type="ARBA" id="ARBA00004141"/>
    </source>
</evidence>
<organism evidence="12">
    <name type="scientific">Oikopleura dioica</name>
    <name type="common">Tunicate</name>
    <dbReference type="NCBI Taxonomy" id="34765"/>
    <lineage>
        <taxon>Eukaryota</taxon>
        <taxon>Metazoa</taxon>
        <taxon>Chordata</taxon>
        <taxon>Tunicata</taxon>
        <taxon>Appendicularia</taxon>
        <taxon>Copelata</taxon>
        <taxon>Oikopleuridae</taxon>
        <taxon>Oikopleura</taxon>
    </lineage>
</organism>
<feature type="region of interest" description="Disordered" evidence="9">
    <location>
        <begin position="1"/>
        <end position="29"/>
    </location>
</feature>
<keyword evidence="5 8" id="KW-0406">Ion transport</keyword>
<keyword evidence="4 10" id="KW-1133">Transmembrane helix</keyword>
<dbReference type="InterPro" id="IPR013099">
    <property type="entry name" value="K_chnl_dom"/>
</dbReference>
<evidence type="ECO:0000256" key="8">
    <source>
        <dbReference type="RuleBase" id="RU003857"/>
    </source>
</evidence>
<evidence type="ECO:0000256" key="2">
    <source>
        <dbReference type="ARBA" id="ARBA00022448"/>
    </source>
</evidence>
<feature type="transmembrane region" description="Helical" evidence="10">
    <location>
        <begin position="421"/>
        <end position="440"/>
    </location>
</feature>
<feature type="transmembrane region" description="Helical" evidence="10">
    <location>
        <begin position="314"/>
        <end position="331"/>
    </location>
</feature>
<accession>E4Y7M5</accession>
<evidence type="ECO:0000256" key="7">
    <source>
        <dbReference type="ARBA" id="ARBA00023303"/>
    </source>
</evidence>
<protein>
    <recommendedName>
        <fullName evidence="11">Potassium channel domain-containing protein</fullName>
    </recommendedName>
</protein>
<feature type="transmembrane region" description="Helical" evidence="10">
    <location>
        <begin position="343"/>
        <end position="361"/>
    </location>
</feature>
<feature type="domain" description="Potassium channel" evidence="11">
    <location>
        <begin position="241"/>
        <end position="299"/>
    </location>
</feature>
<dbReference type="GO" id="GO:0022841">
    <property type="term" value="F:potassium ion leak channel activity"/>
    <property type="evidence" value="ECO:0007669"/>
    <property type="project" value="TreeGrafter"/>
</dbReference>
<keyword evidence="2 8" id="KW-0813">Transport</keyword>
<feature type="transmembrane region" description="Helical" evidence="10">
    <location>
        <begin position="274"/>
        <end position="294"/>
    </location>
</feature>
<comment type="subcellular location">
    <subcellularLocation>
        <location evidence="1">Membrane</location>
        <topology evidence="1">Multi-pass membrane protein</topology>
    </subcellularLocation>
</comment>
<feature type="transmembrane region" description="Helical" evidence="10">
    <location>
        <begin position="74"/>
        <end position="96"/>
    </location>
</feature>
<feature type="transmembrane region" description="Helical" evidence="10">
    <location>
        <begin position="244"/>
        <end position="262"/>
    </location>
</feature>
<evidence type="ECO:0000256" key="10">
    <source>
        <dbReference type="SAM" id="Phobius"/>
    </source>
</evidence>
<evidence type="ECO:0000313" key="12">
    <source>
        <dbReference type="EMBL" id="CBY31625.1"/>
    </source>
</evidence>
<gene>
    <name evidence="12" type="ORF">GSOID_T00025542001</name>
</gene>
<dbReference type="PANTHER" id="PTHR11003">
    <property type="entry name" value="POTASSIUM CHANNEL, SUBFAMILY K"/>
    <property type="match status" value="1"/>
</dbReference>
<evidence type="ECO:0000256" key="4">
    <source>
        <dbReference type="ARBA" id="ARBA00022989"/>
    </source>
</evidence>
<feature type="domain" description="Potassium channel" evidence="11">
    <location>
        <begin position="326"/>
        <end position="366"/>
    </location>
</feature>
<evidence type="ECO:0000256" key="5">
    <source>
        <dbReference type="ARBA" id="ARBA00023065"/>
    </source>
</evidence>
<evidence type="ECO:0000256" key="3">
    <source>
        <dbReference type="ARBA" id="ARBA00022692"/>
    </source>
</evidence>
<dbReference type="PRINTS" id="PR01333">
    <property type="entry name" value="2POREKCHANEL"/>
</dbReference>
<dbReference type="Pfam" id="PF07885">
    <property type="entry name" value="Ion_trans_2"/>
    <property type="match status" value="2"/>
</dbReference>
<proteinExistence type="inferred from homology"/>
<dbReference type="EMBL" id="FN654311">
    <property type="protein sequence ID" value="CBY31625.1"/>
    <property type="molecule type" value="Genomic_DNA"/>
</dbReference>
<keyword evidence="6 10" id="KW-0472">Membrane</keyword>
<keyword evidence="7 8" id="KW-0407">Ion channel</keyword>
<dbReference type="SUPFAM" id="SSF81324">
    <property type="entry name" value="Voltage-gated potassium channels"/>
    <property type="match status" value="2"/>
</dbReference>
<evidence type="ECO:0000256" key="6">
    <source>
        <dbReference type="ARBA" id="ARBA00023136"/>
    </source>
</evidence>
<keyword evidence="3 8" id="KW-0812">Transmembrane</keyword>
<dbReference type="Gene3D" id="1.10.287.70">
    <property type="match status" value="1"/>
</dbReference>